<dbReference type="PROSITE" id="PS50893">
    <property type="entry name" value="ABC_TRANSPORTER_2"/>
    <property type="match status" value="1"/>
</dbReference>
<dbReference type="PROSITE" id="PS00211">
    <property type="entry name" value="ABC_TRANSPORTER_1"/>
    <property type="match status" value="1"/>
</dbReference>
<dbReference type="InterPro" id="IPR050095">
    <property type="entry name" value="ECF_ABC_transporter_ATP-bd"/>
</dbReference>
<sequence>MSQPPLISVQNLGFTYPGTTVPALTDLTFQVARGEWVALVGSNGSGKSTLARILNALLVPTQGACFVDGMNCSDESLVWEIRRKLSMVFQNPENQIVSTVVEDEVAFGPENLGLPSEEIRRRVDNALEVTGLTEKASKAVYTLSGGQKQRLAIAGALAMKSDCLLLDEPTAMLDPQGRAEVLELLGRLHSLGHSIVLISHHLEEVMAADRVLVLLQGRLVWEGTPEEMLLRPELETLWGLQLPPLYRLRNDLVKSGVLTAGTMADLEALTEALCQYK</sequence>
<dbReference type="InterPro" id="IPR017871">
    <property type="entry name" value="ABC_transporter-like_CS"/>
</dbReference>
<evidence type="ECO:0000256" key="1">
    <source>
        <dbReference type="ARBA" id="ARBA00004236"/>
    </source>
</evidence>
<dbReference type="InterPro" id="IPR030947">
    <property type="entry name" value="EcfA_1"/>
</dbReference>
<keyword evidence="8" id="KW-0472">Membrane</keyword>
<dbReference type="RefSeq" id="WP_008521508.1">
    <property type="nucleotide sequence ID" value="NZ_CM001376.1"/>
</dbReference>
<dbReference type="NCBIfam" id="TIGR04520">
    <property type="entry name" value="ECF_ATPase_1"/>
    <property type="match status" value="1"/>
</dbReference>
<dbReference type="GO" id="GO:0042626">
    <property type="term" value="F:ATPase-coupled transmembrane transporter activity"/>
    <property type="evidence" value="ECO:0007669"/>
    <property type="project" value="TreeGrafter"/>
</dbReference>
<protein>
    <submittedName>
        <fullName evidence="10">ABC-type cobalt transport system, ATPase component</fullName>
    </submittedName>
</protein>
<evidence type="ECO:0000256" key="2">
    <source>
        <dbReference type="ARBA" id="ARBA00005417"/>
    </source>
</evidence>
<dbReference type="PANTHER" id="PTHR43553">
    <property type="entry name" value="HEAVY METAL TRANSPORTER"/>
    <property type="match status" value="1"/>
</dbReference>
<dbReference type="Gene3D" id="3.40.50.300">
    <property type="entry name" value="P-loop containing nucleotide triphosphate hydrolases"/>
    <property type="match status" value="1"/>
</dbReference>
<comment type="similarity">
    <text evidence="2">Belongs to the ABC transporter superfamily.</text>
</comment>
<keyword evidence="3" id="KW-0813">Transport</keyword>
<evidence type="ECO:0000259" key="9">
    <source>
        <dbReference type="PROSITE" id="PS50893"/>
    </source>
</evidence>
<evidence type="ECO:0000256" key="5">
    <source>
        <dbReference type="ARBA" id="ARBA00022741"/>
    </source>
</evidence>
<evidence type="ECO:0000256" key="7">
    <source>
        <dbReference type="ARBA" id="ARBA00022967"/>
    </source>
</evidence>
<dbReference type="STRING" id="885272.JonanDRAFT_1066"/>
<dbReference type="InterPro" id="IPR027417">
    <property type="entry name" value="P-loop_NTPase"/>
</dbReference>
<dbReference type="eggNOG" id="COG1122">
    <property type="taxonomic scope" value="Bacteria"/>
</dbReference>
<dbReference type="InterPro" id="IPR003593">
    <property type="entry name" value="AAA+_ATPase"/>
</dbReference>
<dbReference type="OrthoDB" id="9784332at2"/>
<dbReference type="Proteomes" id="UP000003806">
    <property type="component" value="Chromosome"/>
</dbReference>
<gene>
    <name evidence="10" type="ORF">JonanDRAFT_1066</name>
</gene>
<dbReference type="SMART" id="SM00382">
    <property type="entry name" value="AAA"/>
    <property type="match status" value="1"/>
</dbReference>
<dbReference type="Pfam" id="PF00005">
    <property type="entry name" value="ABC_tran"/>
    <property type="match status" value="1"/>
</dbReference>
<dbReference type="CDD" id="cd03225">
    <property type="entry name" value="ABC_cobalt_CbiO_domain1"/>
    <property type="match status" value="1"/>
</dbReference>
<dbReference type="FunFam" id="3.40.50.300:FF:000224">
    <property type="entry name" value="Energy-coupling factor transporter ATP-binding protein EcfA"/>
    <property type="match status" value="1"/>
</dbReference>
<dbReference type="InterPro" id="IPR015856">
    <property type="entry name" value="ABC_transpr_CbiO/EcfA_su"/>
</dbReference>
<keyword evidence="4" id="KW-1003">Cell membrane</keyword>
<dbReference type="AlphaFoldDB" id="H0UL75"/>
<evidence type="ECO:0000256" key="8">
    <source>
        <dbReference type="ARBA" id="ARBA00023136"/>
    </source>
</evidence>
<dbReference type="InterPro" id="IPR003439">
    <property type="entry name" value="ABC_transporter-like_ATP-bd"/>
</dbReference>
<dbReference type="GO" id="GO:0043190">
    <property type="term" value="C:ATP-binding cassette (ABC) transporter complex"/>
    <property type="evidence" value="ECO:0007669"/>
    <property type="project" value="TreeGrafter"/>
</dbReference>
<dbReference type="HOGENOM" id="CLU_000604_1_22_0"/>
<comment type="subcellular location">
    <subcellularLocation>
        <location evidence="1">Cell membrane</location>
    </subcellularLocation>
</comment>
<evidence type="ECO:0000313" key="11">
    <source>
        <dbReference type="Proteomes" id="UP000003806"/>
    </source>
</evidence>
<evidence type="ECO:0000313" key="10">
    <source>
        <dbReference type="EMBL" id="EHM13434.1"/>
    </source>
</evidence>
<evidence type="ECO:0000256" key="4">
    <source>
        <dbReference type="ARBA" id="ARBA00022475"/>
    </source>
</evidence>
<dbReference type="GO" id="GO:0016887">
    <property type="term" value="F:ATP hydrolysis activity"/>
    <property type="evidence" value="ECO:0007669"/>
    <property type="project" value="InterPro"/>
</dbReference>
<keyword evidence="11" id="KW-1185">Reference proteome</keyword>
<evidence type="ECO:0000256" key="3">
    <source>
        <dbReference type="ARBA" id="ARBA00022448"/>
    </source>
</evidence>
<evidence type="ECO:0000256" key="6">
    <source>
        <dbReference type="ARBA" id="ARBA00022840"/>
    </source>
</evidence>
<reference evidence="10 11" key="1">
    <citation type="submission" date="2011-11" db="EMBL/GenBank/DDBJ databases">
        <title>The Noncontiguous Finished genome of Jonquetella anthropi DSM 22815.</title>
        <authorList>
            <consortium name="US DOE Joint Genome Institute (JGI-PGF)"/>
            <person name="Lucas S."/>
            <person name="Copeland A."/>
            <person name="Lapidus A."/>
            <person name="Glavina del Rio T."/>
            <person name="Dalin E."/>
            <person name="Tice H."/>
            <person name="Bruce D."/>
            <person name="Goodwin L."/>
            <person name="Pitluck S."/>
            <person name="Peters L."/>
            <person name="Mikhailova N."/>
            <person name="Held B."/>
            <person name="Kyrpides N."/>
            <person name="Mavromatis K."/>
            <person name="Ivanova N."/>
            <person name="Markowitz V."/>
            <person name="Cheng J.-F."/>
            <person name="Hugenholtz P."/>
            <person name="Woyke T."/>
            <person name="Wu D."/>
            <person name="Gronow S."/>
            <person name="Wellnitz S."/>
            <person name="Brambilla E."/>
            <person name="Klenk H.-P."/>
            <person name="Eisen J.A."/>
        </authorList>
    </citation>
    <scope>NUCLEOTIDE SEQUENCE [LARGE SCALE GENOMIC DNA]</scope>
    <source>
        <strain evidence="10 11">DSM 22815</strain>
    </source>
</reference>
<keyword evidence="7" id="KW-1278">Translocase</keyword>
<dbReference type="PANTHER" id="PTHR43553:SF24">
    <property type="entry name" value="ENERGY-COUPLING FACTOR TRANSPORTER ATP-BINDING PROTEIN ECFA1"/>
    <property type="match status" value="1"/>
</dbReference>
<proteinExistence type="inferred from homology"/>
<dbReference type="EMBL" id="CM001376">
    <property type="protein sequence ID" value="EHM13434.1"/>
    <property type="molecule type" value="Genomic_DNA"/>
</dbReference>
<organism evidence="10 11">
    <name type="scientific">Jonquetella anthropi DSM 22815</name>
    <dbReference type="NCBI Taxonomy" id="885272"/>
    <lineage>
        <taxon>Bacteria</taxon>
        <taxon>Thermotogati</taxon>
        <taxon>Synergistota</taxon>
        <taxon>Synergistia</taxon>
        <taxon>Synergistales</taxon>
        <taxon>Dethiosulfovibrionaceae</taxon>
        <taxon>Jonquetella</taxon>
    </lineage>
</organism>
<name>H0UL75_9BACT</name>
<keyword evidence="6" id="KW-0067">ATP-binding</keyword>
<feature type="domain" description="ABC transporter" evidence="9">
    <location>
        <begin position="7"/>
        <end position="241"/>
    </location>
</feature>
<dbReference type="SUPFAM" id="SSF52540">
    <property type="entry name" value="P-loop containing nucleoside triphosphate hydrolases"/>
    <property type="match status" value="1"/>
</dbReference>
<dbReference type="GO" id="GO:0005524">
    <property type="term" value="F:ATP binding"/>
    <property type="evidence" value="ECO:0007669"/>
    <property type="project" value="UniProtKB-KW"/>
</dbReference>
<accession>H0UL75</accession>
<keyword evidence="5" id="KW-0547">Nucleotide-binding</keyword>